<evidence type="ECO:0000256" key="6">
    <source>
        <dbReference type="ARBA" id="ARBA00022679"/>
    </source>
</evidence>
<dbReference type="Pfam" id="PF00155">
    <property type="entry name" value="Aminotran_1_2"/>
    <property type="match status" value="1"/>
</dbReference>
<keyword evidence="7" id="KW-0663">Pyridoxal phosphate</keyword>
<keyword evidence="6" id="KW-0808">Transferase</keyword>
<dbReference type="InterPro" id="IPR023213">
    <property type="entry name" value="CAT-like_dom_sf"/>
</dbReference>
<dbReference type="InterPro" id="IPR009081">
    <property type="entry name" value="PP-bd_ACP"/>
</dbReference>
<dbReference type="SUPFAM" id="SSF52777">
    <property type="entry name" value="CoA-dependent acyltransferases"/>
    <property type="match status" value="2"/>
</dbReference>
<dbReference type="Pfam" id="PF00550">
    <property type="entry name" value="PP-binding"/>
    <property type="match status" value="1"/>
</dbReference>
<comment type="caution">
    <text evidence="9">The sequence shown here is derived from an EMBL/GenBank/DDBJ whole genome shotgun (WGS) entry which is preliminary data.</text>
</comment>
<dbReference type="InterPro" id="IPR004839">
    <property type="entry name" value="Aminotransferase_I/II_large"/>
</dbReference>
<evidence type="ECO:0000256" key="7">
    <source>
        <dbReference type="ARBA" id="ARBA00022898"/>
    </source>
</evidence>
<dbReference type="InterPro" id="IPR001242">
    <property type="entry name" value="Condensation_dom"/>
</dbReference>
<dbReference type="Gene3D" id="3.90.1150.10">
    <property type="entry name" value="Aspartate Aminotransferase, domain 1"/>
    <property type="match status" value="1"/>
</dbReference>
<accession>A0ABW1P412</accession>
<dbReference type="PANTHER" id="PTHR42790:SF19">
    <property type="entry name" value="KYNURENINE_ALPHA-AMINOADIPATE AMINOTRANSFERASE, MITOCHONDRIAL"/>
    <property type="match status" value="1"/>
</dbReference>
<evidence type="ECO:0000256" key="5">
    <source>
        <dbReference type="ARBA" id="ARBA00022576"/>
    </source>
</evidence>
<name>A0ABW1P412_9PSEU</name>
<organism evidence="9 10">
    <name type="scientific">Saccharothrix lopnurensis</name>
    <dbReference type="NCBI Taxonomy" id="1670621"/>
    <lineage>
        <taxon>Bacteria</taxon>
        <taxon>Bacillati</taxon>
        <taxon>Actinomycetota</taxon>
        <taxon>Actinomycetes</taxon>
        <taxon>Pseudonocardiales</taxon>
        <taxon>Pseudonocardiaceae</taxon>
        <taxon>Saccharothrix</taxon>
    </lineage>
</organism>
<dbReference type="InterPro" id="IPR015422">
    <property type="entry name" value="PyrdxlP-dep_Trfase_small"/>
</dbReference>
<dbReference type="GO" id="GO:0008483">
    <property type="term" value="F:transaminase activity"/>
    <property type="evidence" value="ECO:0007669"/>
    <property type="project" value="UniProtKB-KW"/>
</dbReference>
<reference evidence="10" key="1">
    <citation type="journal article" date="2019" name="Int. J. Syst. Evol. Microbiol.">
        <title>The Global Catalogue of Microorganisms (GCM) 10K type strain sequencing project: providing services to taxonomists for standard genome sequencing and annotation.</title>
        <authorList>
            <consortium name="The Broad Institute Genomics Platform"/>
            <consortium name="The Broad Institute Genome Sequencing Center for Infectious Disease"/>
            <person name="Wu L."/>
            <person name="Ma J."/>
        </authorList>
    </citation>
    <scope>NUCLEOTIDE SEQUENCE [LARGE SCALE GENOMIC DNA]</scope>
    <source>
        <strain evidence="10">CGMCC 4.7246</strain>
    </source>
</reference>
<feature type="domain" description="Carrier" evidence="8">
    <location>
        <begin position="430"/>
        <end position="506"/>
    </location>
</feature>
<dbReference type="SUPFAM" id="SSF53383">
    <property type="entry name" value="PLP-dependent transferases"/>
    <property type="match status" value="1"/>
</dbReference>
<dbReference type="InterPro" id="IPR050859">
    <property type="entry name" value="Class-I_PLP-dep_aminotransf"/>
</dbReference>
<evidence type="ECO:0000313" key="10">
    <source>
        <dbReference type="Proteomes" id="UP001596220"/>
    </source>
</evidence>
<evidence type="ECO:0000256" key="4">
    <source>
        <dbReference type="ARBA" id="ARBA00022553"/>
    </source>
</evidence>
<dbReference type="RefSeq" id="WP_380635666.1">
    <property type="nucleotide sequence ID" value="NZ_JBHSQO010000010.1"/>
</dbReference>
<evidence type="ECO:0000256" key="3">
    <source>
        <dbReference type="ARBA" id="ARBA00022450"/>
    </source>
</evidence>
<dbReference type="Gene3D" id="3.30.559.10">
    <property type="entry name" value="Chloramphenicol acetyltransferase-like domain"/>
    <property type="match status" value="1"/>
</dbReference>
<dbReference type="Pfam" id="PF00668">
    <property type="entry name" value="Condensation"/>
    <property type="match status" value="1"/>
</dbReference>
<keyword evidence="3" id="KW-0596">Phosphopantetheine</keyword>
<protein>
    <submittedName>
        <fullName evidence="9">Aminotransferase class I/II-fold pyridoxal phosphate-dependent enzyme</fullName>
    </submittedName>
</protein>
<dbReference type="Gene3D" id="1.10.1200.10">
    <property type="entry name" value="ACP-like"/>
    <property type="match status" value="1"/>
</dbReference>
<keyword evidence="4" id="KW-0597">Phosphoprotein</keyword>
<dbReference type="CDD" id="cd00609">
    <property type="entry name" value="AAT_like"/>
    <property type="match status" value="1"/>
</dbReference>
<comment type="cofactor">
    <cofactor evidence="2">
        <name>pantetheine 4'-phosphate</name>
        <dbReference type="ChEBI" id="CHEBI:47942"/>
    </cofactor>
</comment>
<keyword evidence="10" id="KW-1185">Reference proteome</keyword>
<dbReference type="InterPro" id="IPR015424">
    <property type="entry name" value="PyrdxlP-dep_Trfase"/>
</dbReference>
<evidence type="ECO:0000256" key="2">
    <source>
        <dbReference type="ARBA" id="ARBA00001957"/>
    </source>
</evidence>
<evidence type="ECO:0000313" key="9">
    <source>
        <dbReference type="EMBL" id="MFC6090060.1"/>
    </source>
</evidence>
<dbReference type="Proteomes" id="UP001596220">
    <property type="component" value="Unassembled WGS sequence"/>
</dbReference>
<dbReference type="Gene3D" id="3.30.559.30">
    <property type="entry name" value="Nonribosomal peptide synthetase, condensation domain"/>
    <property type="match status" value="1"/>
</dbReference>
<dbReference type="InterPro" id="IPR015421">
    <property type="entry name" value="PyrdxlP-dep_Trfase_major"/>
</dbReference>
<evidence type="ECO:0000256" key="1">
    <source>
        <dbReference type="ARBA" id="ARBA00001933"/>
    </source>
</evidence>
<gene>
    <name evidence="9" type="ORF">ACFP3R_12325</name>
</gene>
<dbReference type="PANTHER" id="PTHR42790">
    <property type="entry name" value="AMINOTRANSFERASE"/>
    <property type="match status" value="1"/>
</dbReference>
<dbReference type="InterPro" id="IPR020806">
    <property type="entry name" value="PKS_PP-bd"/>
</dbReference>
<dbReference type="EMBL" id="JBHSQO010000010">
    <property type="protein sequence ID" value="MFC6090060.1"/>
    <property type="molecule type" value="Genomic_DNA"/>
</dbReference>
<sequence length="1008" mass="107030">MRYPLSFAQAHALSLPEPLSHATWLDGPVDPVALQRAVDVVVARHSTLRTGVTASGEQVVSEAGGVVVEHVVLPGDVERAESIAAALAERPFDLSSDPLLRVAVVEVGADRCLFVLVAHRVVADGSALAVLLADLSTAYRGGLSELPGSWMDYGDYAVWQRERLGGEELARQLEHWREVRDVPAPSPLPAGHPAARSTAVVDPAAVRRLVDVAEGVGATLPTAFLAAYAVVLSRYARRADLVIAVPVSGRVRVELEPIAGPFADAVPVLVSLAGEPSFGDLLVRVRDATAHALSHDEVPLTKLAEELGVDLSAAPRFTPGPPAAPALDLPGVTVRSHVVLTGAAEADLDLRGDESGALTLEHRADPGFAGWVLRSVVAVLEHAAADTAVAELPVPTPDGDWSAVTGPPANGVVGRATAEPEPEADGGPVPSRDRIEGTMARIWAELLRATEPIGPHDNLFGLGGGSLTAVRFAARIADLYGVVLPMDRIIASPTIAALAEVVSAELAPDPPDDAARDAALADLSDAELDDLLRAVVAARERRRRSRGGPPVSTSPVNAENIAELTTGTLFGALEDPALNSMNFLNEVAIHYPDAIPLAAGRPSEEFFDLEDVHRYLREFCRYLAEDLGRTGEQVRRTVLQYGRTKGIIHDLVAENLRLDEGIAIDPGSVVVTAGCQEAMFLVLRALRADERDVLLAVSPTYVGLTGAARLVDLPVRPVRTGGHGIDLDDLVSVIRRERAAGRRPRACYVVPDFANPSGLSLDVPTRRRLLEEAPAEDVLLIEDNPYGLFHGDSGRMPTLKALDEGRRVVYLGSFAKSVLPGARVGYAVADQRVVGADGVVGLFADQLSKIKSMLTVNTSPIAQAVVGGKLLTHGCRLTGATAPERRLYDRNLRHLVAGLAERFPVGTGVTWTVPTGGFFVVVTVPFVVDDALLERSARDYGVLWTPMGHFYGDGSEVRALRLSSSVVPIDRIDHGLDRLAALINDRSGRSENPVVRHGRLADGASAEP</sequence>
<dbReference type="Gene3D" id="3.40.640.10">
    <property type="entry name" value="Type I PLP-dependent aspartate aminotransferase-like (Major domain)"/>
    <property type="match status" value="1"/>
</dbReference>
<proteinExistence type="predicted"/>
<dbReference type="SUPFAM" id="SSF47336">
    <property type="entry name" value="ACP-like"/>
    <property type="match status" value="1"/>
</dbReference>
<keyword evidence="5 9" id="KW-0032">Aminotransferase</keyword>
<dbReference type="SMART" id="SM00823">
    <property type="entry name" value="PKS_PP"/>
    <property type="match status" value="1"/>
</dbReference>
<dbReference type="InterPro" id="IPR036736">
    <property type="entry name" value="ACP-like_sf"/>
</dbReference>
<comment type="cofactor">
    <cofactor evidence="1">
        <name>pyridoxal 5'-phosphate</name>
        <dbReference type="ChEBI" id="CHEBI:597326"/>
    </cofactor>
</comment>
<evidence type="ECO:0000259" key="8">
    <source>
        <dbReference type="PROSITE" id="PS50075"/>
    </source>
</evidence>
<dbReference type="PROSITE" id="PS50075">
    <property type="entry name" value="CARRIER"/>
    <property type="match status" value="1"/>
</dbReference>